<accession>A0AAE1NV43</accession>
<organism evidence="1 2">
    <name type="scientific">Petrolisthes manimaculis</name>
    <dbReference type="NCBI Taxonomy" id="1843537"/>
    <lineage>
        <taxon>Eukaryota</taxon>
        <taxon>Metazoa</taxon>
        <taxon>Ecdysozoa</taxon>
        <taxon>Arthropoda</taxon>
        <taxon>Crustacea</taxon>
        <taxon>Multicrustacea</taxon>
        <taxon>Malacostraca</taxon>
        <taxon>Eumalacostraca</taxon>
        <taxon>Eucarida</taxon>
        <taxon>Decapoda</taxon>
        <taxon>Pleocyemata</taxon>
        <taxon>Anomura</taxon>
        <taxon>Galatheoidea</taxon>
        <taxon>Porcellanidae</taxon>
        <taxon>Petrolisthes</taxon>
    </lineage>
</organism>
<reference evidence="1" key="1">
    <citation type="submission" date="2023-11" db="EMBL/GenBank/DDBJ databases">
        <title>Genome assemblies of two species of porcelain crab, Petrolisthes cinctipes and Petrolisthes manimaculis (Anomura: Porcellanidae).</title>
        <authorList>
            <person name="Angst P."/>
        </authorList>
    </citation>
    <scope>NUCLEOTIDE SEQUENCE</scope>
    <source>
        <strain evidence="1">PB745_02</strain>
        <tissue evidence="1">Gill</tissue>
    </source>
</reference>
<protein>
    <submittedName>
        <fullName evidence="1">Uncharacterized protein</fullName>
    </submittedName>
</protein>
<evidence type="ECO:0000313" key="2">
    <source>
        <dbReference type="Proteomes" id="UP001292094"/>
    </source>
</evidence>
<keyword evidence="2" id="KW-1185">Reference proteome</keyword>
<gene>
    <name evidence="1" type="ORF">Pmani_031731</name>
</gene>
<dbReference type="EMBL" id="JAWZYT010004015">
    <property type="protein sequence ID" value="KAK4295726.1"/>
    <property type="molecule type" value="Genomic_DNA"/>
</dbReference>
<comment type="caution">
    <text evidence="1">The sequence shown here is derived from an EMBL/GenBank/DDBJ whole genome shotgun (WGS) entry which is preliminary data.</text>
</comment>
<dbReference type="Proteomes" id="UP001292094">
    <property type="component" value="Unassembled WGS sequence"/>
</dbReference>
<sequence>MNATPLAKEQVYNRSDTNLPTYTVIVTIYYRTVCVYAEQWKKQYNQRNIAITFKYGREPGGSSCWSWTDLSLLREAA</sequence>
<name>A0AAE1NV43_9EUCA</name>
<dbReference type="AlphaFoldDB" id="A0AAE1NV43"/>
<evidence type="ECO:0000313" key="1">
    <source>
        <dbReference type="EMBL" id="KAK4295726.1"/>
    </source>
</evidence>
<proteinExistence type="predicted"/>